<feature type="region of interest" description="Disordered" evidence="10">
    <location>
        <begin position="269"/>
        <end position="292"/>
    </location>
</feature>
<dbReference type="OrthoDB" id="5955450at2759"/>
<evidence type="ECO:0000256" key="8">
    <source>
        <dbReference type="ARBA" id="ARBA00023224"/>
    </source>
</evidence>
<feature type="transmembrane region" description="Helical" evidence="11">
    <location>
        <begin position="228"/>
        <end position="251"/>
    </location>
</feature>
<protein>
    <recommendedName>
        <fullName evidence="12">G-protein coupled receptors family 1 profile domain-containing protein</fullName>
    </recommendedName>
</protein>
<feature type="transmembrane region" description="Helical" evidence="11">
    <location>
        <begin position="445"/>
        <end position="465"/>
    </location>
</feature>
<name>A0A814L379_ADIRI</name>
<dbReference type="GO" id="GO:0071880">
    <property type="term" value="P:adenylate cyclase-activating adrenergic receptor signaling pathway"/>
    <property type="evidence" value="ECO:0007669"/>
    <property type="project" value="TreeGrafter"/>
</dbReference>
<accession>A0A814L379</accession>
<dbReference type="Pfam" id="PF00001">
    <property type="entry name" value="7tm_1"/>
    <property type="match status" value="1"/>
</dbReference>
<reference evidence="13" key="1">
    <citation type="submission" date="2021-02" db="EMBL/GenBank/DDBJ databases">
        <authorList>
            <person name="Nowell W R."/>
        </authorList>
    </citation>
    <scope>NUCLEOTIDE SEQUENCE</scope>
</reference>
<dbReference type="PRINTS" id="PR00237">
    <property type="entry name" value="GPCRRHODOPSN"/>
</dbReference>
<dbReference type="PANTHER" id="PTHR24248:SF200">
    <property type="entry name" value="5-HYDROXYTRYPTAMINE RECEPTOR 1B-LIKE ISOFORM X1"/>
    <property type="match status" value="1"/>
</dbReference>
<keyword evidence="7 9" id="KW-0675">Receptor</keyword>
<feature type="domain" description="G-protein coupled receptors family 1 profile" evidence="12">
    <location>
        <begin position="86"/>
        <end position="500"/>
    </location>
</feature>
<dbReference type="Gene3D" id="1.20.1070.10">
    <property type="entry name" value="Rhodopsin 7-helix transmembrane proteins"/>
    <property type="match status" value="2"/>
</dbReference>
<evidence type="ECO:0000256" key="10">
    <source>
        <dbReference type="SAM" id="MobiDB-lite"/>
    </source>
</evidence>
<keyword evidence="8 9" id="KW-0807">Transducer</keyword>
<feature type="transmembrane region" description="Helical" evidence="11">
    <location>
        <begin position="70"/>
        <end position="96"/>
    </location>
</feature>
<keyword evidence="3 9" id="KW-0812">Transmembrane</keyword>
<dbReference type="EMBL" id="CAJNOJ010000081">
    <property type="protein sequence ID" value="CAF1057814.1"/>
    <property type="molecule type" value="Genomic_DNA"/>
</dbReference>
<evidence type="ECO:0000256" key="5">
    <source>
        <dbReference type="ARBA" id="ARBA00023040"/>
    </source>
</evidence>
<evidence type="ECO:0000259" key="12">
    <source>
        <dbReference type="PROSITE" id="PS50262"/>
    </source>
</evidence>
<evidence type="ECO:0000256" key="7">
    <source>
        <dbReference type="ARBA" id="ARBA00023170"/>
    </source>
</evidence>
<feature type="transmembrane region" description="Helical" evidence="11">
    <location>
        <begin position="144"/>
        <end position="165"/>
    </location>
</feature>
<evidence type="ECO:0000256" key="6">
    <source>
        <dbReference type="ARBA" id="ARBA00023136"/>
    </source>
</evidence>
<dbReference type="PROSITE" id="PS00237">
    <property type="entry name" value="G_PROTEIN_RECEP_F1_1"/>
    <property type="match status" value="1"/>
</dbReference>
<evidence type="ECO:0000256" key="4">
    <source>
        <dbReference type="ARBA" id="ARBA00022989"/>
    </source>
</evidence>
<dbReference type="GO" id="GO:0004930">
    <property type="term" value="F:G protein-coupled receptor activity"/>
    <property type="evidence" value="ECO:0007669"/>
    <property type="project" value="UniProtKB-KW"/>
</dbReference>
<dbReference type="Proteomes" id="UP000663852">
    <property type="component" value="Unassembled WGS sequence"/>
</dbReference>
<evidence type="ECO:0000256" key="3">
    <source>
        <dbReference type="ARBA" id="ARBA00022692"/>
    </source>
</evidence>
<feature type="transmembrane region" description="Helical" evidence="11">
    <location>
        <begin position="485"/>
        <end position="503"/>
    </location>
</feature>
<gene>
    <name evidence="13" type="ORF">EDS130_LOCUS17753</name>
</gene>
<comment type="subcellular location">
    <subcellularLocation>
        <location evidence="1">Cell membrane</location>
        <topology evidence="1">Multi-pass membrane protein</topology>
    </subcellularLocation>
</comment>
<dbReference type="PANTHER" id="PTHR24248">
    <property type="entry name" value="ADRENERGIC RECEPTOR-RELATED G-PROTEIN COUPLED RECEPTOR"/>
    <property type="match status" value="1"/>
</dbReference>
<evidence type="ECO:0000256" key="11">
    <source>
        <dbReference type="SAM" id="Phobius"/>
    </source>
</evidence>
<dbReference type="AlphaFoldDB" id="A0A814L379"/>
<evidence type="ECO:0000313" key="14">
    <source>
        <dbReference type="Proteomes" id="UP000663852"/>
    </source>
</evidence>
<feature type="transmembrane region" description="Helical" evidence="11">
    <location>
        <begin position="103"/>
        <end position="124"/>
    </location>
</feature>
<keyword evidence="4 11" id="KW-1133">Transmembrane helix</keyword>
<comment type="caution">
    <text evidence="13">The sequence shown here is derived from an EMBL/GenBank/DDBJ whole genome shotgun (WGS) entry which is preliminary data.</text>
</comment>
<evidence type="ECO:0000313" key="13">
    <source>
        <dbReference type="EMBL" id="CAF1057814.1"/>
    </source>
</evidence>
<feature type="transmembrane region" description="Helical" evidence="11">
    <location>
        <begin position="575"/>
        <end position="594"/>
    </location>
</feature>
<dbReference type="GO" id="GO:0005886">
    <property type="term" value="C:plasma membrane"/>
    <property type="evidence" value="ECO:0007669"/>
    <property type="project" value="UniProtKB-SubCell"/>
</dbReference>
<feature type="transmembrane region" description="Helical" evidence="11">
    <location>
        <begin position="185"/>
        <end position="208"/>
    </location>
</feature>
<dbReference type="GO" id="GO:0043410">
    <property type="term" value="P:positive regulation of MAPK cascade"/>
    <property type="evidence" value="ECO:0007669"/>
    <property type="project" value="TreeGrafter"/>
</dbReference>
<organism evidence="13 14">
    <name type="scientific">Adineta ricciae</name>
    <name type="common">Rotifer</name>
    <dbReference type="NCBI Taxonomy" id="249248"/>
    <lineage>
        <taxon>Eukaryota</taxon>
        <taxon>Metazoa</taxon>
        <taxon>Spiralia</taxon>
        <taxon>Gnathifera</taxon>
        <taxon>Rotifera</taxon>
        <taxon>Eurotatoria</taxon>
        <taxon>Bdelloidea</taxon>
        <taxon>Adinetida</taxon>
        <taxon>Adinetidae</taxon>
        <taxon>Adineta</taxon>
    </lineage>
</organism>
<keyword evidence="5 9" id="KW-0297">G-protein coupled receptor</keyword>
<dbReference type="InterPro" id="IPR017452">
    <property type="entry name" value="GPCR_Rhodpsn_7TM"/>
</dbReference>
<sequence>MFINSMDCFLTYNLTCLNGTNNQLNSSSIVFGDALRPNLIAIDESSSNDLSTSTSTPVASSILVSVQHCVITVLILGTIILSTITGNILVIAAIIIEKSLHSVAYYLFVSLAVTDLMIASMVMPIAVLKEVTRSWVLGSVICDIWVAIDLLCCTASILHLLAIALDRYWAITNLDYATKRTPLRVLILICVVWITAILISSCHLLPIFRDKRRRPADQCHITGNVLYTLFSTVGAFHIPLIGMCIIYWKIFQAAKFRIRRKAFNVNAPTSPALQHQQHETMPPSPSLTPKHHIDLRKSPLNRLKFLKRHQNGNHHGHDIEADNPSTYSLPATLHNDYPLKPLKKAATPILKRNHKKKSEEDLHQQTNHFLATPGRLRTTESFTTDLHMPIHTIHNPLSIPNPSPSGSPRLHDTHLVVTDVNSTSIVKSAAAISRKKIDIKRERKATKVLGVVMGCFILCWLPFFIEETVCGIFRLTIHEKIISVLTWLGYFNSLLNPVIYTIFAPDFRQAFGRILFGKYQTPLCLFLGKKKNYQREEKAVQGVTYRTYKNSFIPLSSSINNSFQKIKMASCVTKTLWILLFIFTLAQCITAYRLTEEIDIQEPATIDSDSAVPIHNDVRSVLWPKICFPALKKRDGHEITPDGRLVRVASRSARKCYPFDK</sequence>
<dbReference type="InterPro" id="IPR000276">
    <property type="entry name" value="GPCR_Rhodpsn"/>
</dbReference>
<dbReference type="PROSITE" id="PS50262">
    <property type="entry name" value="G_PROTEIN_RECEP_F1_2"/>
    <property type="match status" value="1"/>
</dbReference>
<proteinExistence type="inferred from homology"/>
<evidence type="ECO:0000256" key="1">
    <source>
        <dbReference type="ARBA" id="ARBA00004651"/>
    </source>
</evidence>
<comment type="similarity">
    <text evidence="9">Belongs to the G-protein coupled receptor 1 family.</text>
</comment>
<keyword evidence="2" id="KW-1003">Cell membrane</keyword>
<keyword evidence="6 11" id="KW-0472">Membrane</keyword>
<evidence type="ECO:0000256" key="9">
    <source>
        <dbReference type="RuleBase" id="RU000688"/>
    </source>
</evidence>
<dbReference type="SUPFAM" id="SSF81321">
    <property type="entry name" value="Family A G protein-coupled receptor-like"/>
    <property type="match status" value="1"/>
</dbReference>
<evidence type="ECO:0000256" key="2">
    <source>
        <dbReference type="ARBA" id="ARBA00022475"/>
    </source>
</evidence>